<name>A0A2R4C630_9BURK</name>
<evidence type="ECO:0000313" key="3">
    <source>
        <dbReference type="Proteomes" id="UP000240505"/>
    </source>
</evidence>
<feature type="domain" description="BLUF" evidence="1">
    <location>
        <begin position="3"/>
        <end position="94"/>
    </location>
</feature>
<evidence type="ECO:0000259" key="1">
    <source>
        <dbReference type="PROSITE" id="PS50925"/>
    </source>
</evidence>
<accession>A0A2R4C630</accession>
<dbReference type="InterPro" id="IPR036046">
    <property type="entry name" value="Acylphosphatase-like_dom_sf"/>
</dbReference>
<reference evidence="2 3" key="1">
    <citation type="submission" date="2018-03" db="EMBL/GenBank/DDBJ databases">
        <title>Massilia armeniaca sp. nov., isolated from desert soil.</title>
        <authorList>
            <person name="Huang H."/>
            <person name="Ren M."/>
        </authorList>
    </citation>
    <scope>NUCLEOTIDE SEQUENCE [LARGE SCALE GENOMIC DNA]</scope>
    <source>
        <strain evidence="2 3">ZMN-3</strain>
    </source>
</reference>
<dbReference type="OrthoDB" id="557705at2"/>
<proteinExistence type="predicted"/>
<dbReference type="GO" id="GO:0009882">
    <property type="term" value="F:blue light photoreceptor activity"/>
    <property type="evidence" value="ECO:0007669"/>
    <property type="project" value="InterPro"/>
</dbReference>
<dbReference type="EMBL" id="CP028324">
    <property type="protein sequence ID" value="AVR95069.1"/>
    <property type="molecule type" value="Genomic_DNA"/>
</dbReference>
<dbReference type="PROSITE" id="PS50925">
    <property type="entry name" value="BLUF"/>
    <property type="match status" value="1"/>
</dbReference>
<dbReference type="Proteomes" id="UP000240505">
    <property type="component" value="Chromosome"/>
</dbReference>
<sequence>MSLNQLVYISQASYKMSKEALLDLLTQAKANNARIDVTGSLFYNGGWFMQVLEGPEATLQKLVAKIEKDPRHQDFRLLYNEPAEFRTFVRWSMNMTNLEERQTDKYEELVDVIEAAKTGRRIGSLSPAVTLLRLFSH</sequence>
<organism evidence="2 3">
    <name type="scientific">Pseudoduganella armeniaca</name>
    <dbReference type="NCBI Taxonomy" id="2072590"/>
    <lineage>
        <taxon>Bacteria</taxon>
        <taxon>Pseudomonadati</taxon>
        <taxon>Pseudomonadota</taxon>
        <taxon>Betaproteobacteria</taxon>
        <taxon>Burkholderiales</taxon>
        <taxon>Oxalobacteraceae</taxon>
        <taxon>Telluria group</taxon>
        <taxon>Pseudoduganella</taxon>
    </lineage>
</organism>
<dbReference type="GO" id="GO:0071949">
    <property type="term" value="F:FAD binding"/>
    <property type="evidence" value="ECO:0007669"/>
    <property type="project" value="InterPro"/>
</dbReference>
<evidence type="ECO:0000313" key="2">
    <source>
        <dbReference type="EMBL" id="AVR95069.1"/>
    </source>
</evidence>
<dbReference type="Gene3D" id="3.30.70.100">
    <property type="match status" value="1"/>
</dbReference>
<dbReference type="Pfam" id="PF04940">
    <property type="entry name" value="BLUF"/>
    <property type="match status" value="1"/>
</dbReference>
<dbReference type="SUPFAM" id="SSF54975">
    <property type="entry name" value="Acylphosphatase/BLUF domain-like"/>
    <property type="match status" value="1"/>
</dbReference>
<protein>
    <submittedName>
        <fullName evidence="2">Blue light sensor protein</fullName>
    </submittedName>
</protein>
<dbReference type="AlphaFoldDB" id="A0A2R4C630"/>
<keyword evidence="3" id="KW-1185">Reference proteome</keyword>
<dbReference type="KEGG" id="masz:C9I28_04555"/>
<dbReference type="InterPro" id="IPR007024">
    <property type="entry name" value="BLUF_domain"/>
</dbReference>
<dbReference type="SMART" id="SM01034">
    <property type="entry name" value="BLUF"/>
    <property type="match status" value="1"/>
</dbReference>
<dbReference type="RefSeq" id="WP_107140420.1">
    <property type="nucleotide sequence ID" value="NZ_CP028324.1"/>
</dbReference>
<gene>
    <name evidence="2" type="ORF">C9I28_04555</name>
</gene>